<dbReference type="InterPro" id="IPR052380">
    <property type="entry name" value="Viral_DNA_packaging_terminase"/>
</dbReference>
<dbReference type="Pfam" id="PF17289">
    <property type="entry name" value="Terminase_6C"/>
    <property type="match status" value="1"/>
</dbReference>
<protein>
    <submittedName>
        <fullName evidence="4">PBSX family phage terminase large subunit</fullName>
    </submittedName>
</protein>
<reference evidence="4 5" key="1">
    <citation type="journal article" date="2019" name="Nat. Med.">
        <title>A library of human gut bacterial isolates paired with longitudinal multiomics data enables mechanistic microbiome research.</title>
        <authorList>
            <person name="Poyet M."/>
            <person name="Groussin M."/>
            <person name="Gibbons S.M."/>
            <person name="Avila-Pacheco J."/>
            <person name="Jiang X."/>
            <person name="Kearney S.M."/>
            <person name="Perrotta A.R."/>
            <person name="Berdy B."/>
            <person name="Zhao S."/>
            <person name="Lieberman T.D."/>
            <person name="Swanson P.K."/>
            <person name="Smith M."/>
            <person name="Roesemann S."/>
            <person name="Alexander J.E."/>
            <person name="Rich S.A."/>
            <person name="Livny J."/>
            <person name="Vlamakis H."/>
            <person name="Clish C."/>
            <person name="Bullock K."/>
            <person name="Deik A."/>
            <person name="Scott J."/>
            <person name="Pierce K.A."/>
            <person name="Xavier R.J."/>
            <person name="Alm E.J."/>
        </authorList>
    </citation>
    <scope>NUCLEOTIDE SEQUENCE [LARGE SCALE GENOMIC DNA]</scope>
    <source>
        <strain evidence="4 5">BIOML-A41</strain>
    </source>
</reference>
<dbReference type="Proteomes" id="UP000463337">
    <property type="component" value="Unassembled WGS sequence"/>
</dbReference>
<evidence type="ECO:0000259" key="3">
    <source>
        <dbReference type="Pfam" id="PF17289"/>
    </source>
</evidence>
<dbReference type="PANTHER" id="PTHR39184">
    <property type="match status" value="1"/>
</dbReference>
<feature type="domain" description="Terminase large subunit gp17-like C-terminal" evidence="3">
    <location>
        <begin position="249"/>
        <end position="390"/>
    </location>
</feature>
<name>A0A7K0GNA7_PARDI</name>
<gene>
    <name evidence="4" type="ORF">GKD59_21275</name>
</gene>
<dbReference type="EMBL" id="WKLT01000032">
    <property type="protein sequence ID" value="MRY60385.1"/>
    <property type="molecule type" value="Genomic_DNA"/>
</dbReference>
<dbReference type="AlphaFoldDB" id="A0A7K0GNA7"/>
<dbReference type="Gene3D" id="3.40.50.300">
    <property type="entry name" value="P-loop containing nucleotide triphosphate hydrolases"/>
    <property type="match status" value="1"/>
</dbReference>
<dbReference type="PANTHER" id="PTHR39184:SF1">
    <property type="entry name" value="PBSX PHAGE TERMINASE LARGE SUBUNIT"/>
    <property type="match status" value="1"/>
</dbReference>
<feature type="domain" description="Phage terminase large subunit N-terminal" evidence="2">
    <location>
        <begin position="128"/>
        <end position="203"/>
    </location>
</feature>
<evidence type="ECO:0000256" key="1">
    <source>
        <dbReference type="ARBA" id="ARBA00022612"/>
    </source>
</evidence>
<dbReference type="InterPro" id="IPR035412">
    <property type="entry name" value="Terminase_L_N"/>
</dbReference>
<dbReference type="Gene3D" id="3.30.420.280">
    <property type="match status" value="1"/>
</dbReference>
<evidence type="ECO:0000313" key="4">
    <source>
        <dbReference type="EMBL" id="MRY60385.1"/>
    </source>
</evidence>
<dbReference type="InterPro" id="IPR027417">
    <property type="entry name" value="P-loop_NTPase"/>
</dbReference>
<evidence type="ECO:0000259" key="2">
    <source>
        <dbReference type="Pfam" id="PF04466"/>
    </source>
</evidence>
<dbReference type="Pfam" id="PF04466">
    <property type="entry name" value="Terminase_3"/>
    <property type="match status" value="1"/>
</dbReference>
<keyword evidence="1" id="KW-1188">Viral release from host cell</keyword>
<comment type="caution">
    <text evidence="4">The sequence shown here is derived from an EMBL/GenBank/DDBJ whole genome shotgun (WGS) entry which is preliminary data.</text>
</comment>
<sequence>MSLSDIYTPRQLEVLSYIWNHDWFICGLHGAKRAGKTVVNNDTFITELDRVRSIADRLGIDEPMYILAGTSSTSIQNNVLQELYNKYGFEPKYDKHGSFTFRGVKVVQVYTGLISGLKRARGFTSFGAYVNEASLANEVVFKEIISRCSGTDARIVWDSNPDNPNHWLNRDYINNKDKMIIDFAFKLDDNTFLSKRYIENIKSATPNGKFYDRDILGLWTIAEGAIYSDYDKSIHEIDILPDMVRYFAGVDWGYDHYGSIVIIGEDNQENLYLVDGIADQYKEIDWWVNRAKEFKEKYGDITFYADSARPEHVDRFNNEGIVTVNANKAVIAGIEMIAKLFKENKLYIKRGVIPRFFDEIYQYKWKPNSTKDEPLKEFDDVLDALRYAIYSNALGIGSKIKLFKGGF</sequence>
<dbReference type="InterPro" id="IPR035421">
    <property type="entry name" value="Terminase_6C"/>
</dbReference>
<dbReference type="InterPro" id="IPR006437">
    <property type="entry name" value="Phage_terminase_lsu"/>
</dbReference>
<dbReference type="NCBIfam" id="TIGR01547">
    <property type="entry name" value="phage_term_2"/>
    <property type="match status" value="1"/>
</dbReference>
<organism evidence="4 5">
    <name type="scientific">Parabacteroides distasonis</name>
    <dbReference type="NCBI Taxonomy" id="823"/>
    <lineage>
        <taxon>Bacteria</taxon>
        <taxon>Pseudomonadati</taxon>
        <taxon>Bacteroidota</taxon>
        <taxon>Bacteroidia</taxon>
        <taxon>Bacteroidales</taxon>
        <taxon>Tannerellaceae</taxon>
        <taxon>Parabacteroides</taxon>
    </lineage>
</organism>
<proteinExistence type="predicted"/>
<evidence type="ECO:0000313" key="5">
    <source>
        <dbReference type="Proteomes" id="UP000463337"/>
    </source>
</evidence>
<accession>A0A7K0GNA7</accession>
<dbReference type="RefSeq" id="WP_129984623.1">
    <property type="nucleotide sequence ID" value="NZ_RCYP01000044.1"/>
</dbReference>